<dbReference type="GO" id="GO:0016779">
    <property type="term" value="F:nucleotidyltransferase activity"/>
    <property type="evidence" value="ECO:0007669"/>
    <property type="project" value="UniProtKB-KW"/>
</dbReference>
<keyword evidence="7" id="KW-0547">Nucleotide-binding</keyword>
<dbReference type="GO" id="GO:0000049">
    <property type="term" value="F:tRNA binding"/>
    <property type="evidence" value="ECO:0007669"/>
    <property type="project" value="TreeGrafter"/>
</dbReference>
<keyword evidence="9" id="KW-0694">RNA-binding</keyword>
<evidence type="ECO:0000256" key="6">
    <source>
        <dbReference type="ARBA" id="ARBA00022723"/>
    </source>
</evidence>
<comment type="cofactor">
    <cofactor evidence="1">
        <name>Mg(2+)</name>
        <dbReference type="ChEBI" id="CHEBI:18420"/>
    </cofactor>
</comment>
<dbReference type="SUPFAM" id="SSF81891">
    <property type="entry name" value="Poly A polymerase C-terminal region-like"/>
    <property type="match status" value="1"/>
</dbReference>
<dbReference type="Gene3D" id="3.30.460.10">
    <property type="entry name" value="Beta Polymerase, domain 2"/>
    <property type="match status" value="1"/>
</dbReference>
<keyword evidence="6" id="KW-0479">Metal-binding</keyword>
<dbReference type="CDD" id="cd05398">
    <property type="entry name" value="NT_ClassII-CCAase"/>
    <property type="match status" value="1"/>
</dbReference>
<evidence type="ECO:0000256" key="5">
    <source>
        <dbReference type="ARBA" id="ARBA00022695"/>
    </source>
</evidence>
<name>A0A023GKF0_AMBTT</name>
<comment type="similarity">
    <text evidence="2 9">Belongs to the tRNA nucleotidyltransferase/poly(A) polymerase family.</text>
</comment>
<keyword evidence="5" id="KW-0548">Nucleotidyltransferase</keyword>
<accession>A0A023GKF0</accession>
<organism evidence="12">
    <name type="scientific">Amblyomma triste</name>
    <name type="common">Neotropical tick</name>
    <dbReference type="NCBI Taxonomy" id="251400"/>
    <lineage>
        <taxon>Eukaryota</taxon>
        <taxon>Metazoa</taxon>
        <taxon>Ecdysozoa</taxon>
        <taxon>Arthropoda</taxon>
        <taxon>Chelicerata</taxon>
        <taxon>Arachnida</taxon>
        <taxon>Acari</taxon>
        <taxon>Parasitiformes</taxon>
        <taxon>Ixodida</taxon>
        <taxon>Ixodoidea</taxon>
        <taxon>Ixodidae</taxon>
        <taxon>Amblyomminae</taxon>
        <taxon>Amblyomma</taxon>
    </lineage>
</organism>
<feature type="domain" description="Poly A polymerase head" evidence="10">
    <location>
        <begin position="69"/>
        <end position="192"/>
    </location>
</feature>
<evidence type="ECO:0000259" key="10">
    <source>
        <dbReference type="Pfam" id="PF01743"/>
    </source>
</evidence>
<evidence type="ECO:0000256" key="2">
    <source>
        <dbReference type="ARBA" id="ARBA00007265"/>
    </source>
</evidence>
<evidence type="ECO:0000256" key="8">
    <source>
        <dbReference type="ARBA" id="ARBA00022842"/>
    </source>
</evidence>
<proteinExistence type="evidence at transcript level"/>
<protein>
    <submittedName>
        <fullName evidence="12">Putative trna nucleotidyltransferase/polya polymerase</fullName>
    </submittedName>
</protein>
<dbReference type="Gene3D" id="1.10.3090.10">
    <property type="entry name" value="cca-adding enzyme, domain 2"/>
    <property type="match status" value="1"/>
</dbReference>
<dbReference type="InterPro" id="IPR032828">
    <property type="entry name" value="PolyA_RNA-bd"/>
</dbReference>
<evidence type="ECO:0000256" key="9">
    <source>
        <dbReference type="RuleBase" id="RU003953"/>
    </source>
</evidence>
<evidence type="ECO:0000256" key="7">
    <source>
        <dbReference type="ARBA" id="ARBA00022741"/>
    </source>
</evidence>
<reference evidence="12" key="1">
    <citation type="submission" date="2014-03" db="EMBL/GenBank/DDBJ databases">
        <title>The sialotranscriptome of Amblyomma triste, Amblyomma parvum and Amblyomma cajennense ticks, uncovered by 454-based RNA-seq.</title>
        <authorList>
            <person name="Garcia G.R."/>
            <person name="Gardinassi L.G."/>
            <person name="Ribeiro J.M."/>
            <person name="Anatriello E."/>
            <person name="Ferreira B.R."/>
            <person name="Moreira H.N."/>
            <person name="Mafra C."/>
            <person name="Olegario M.M."/>
            <person name="Szabo P.J."/>
            <person name="Miranda-Santos I.K."/>
            <person name="Maruyama S.R."/>
        </authorList>
    </citation>
    <scope>NUCLEOTIDE SEQUENCE</scope>
    <source>
        <strain evidence="12">Mato Grasso do Sul</strain>
        <tissue evidence="12">Salivary glands</tissue>
    </source>
</reference>
<evidence type="ECO:0000256" key="3">
    <source>
        <dbReference type="ARBA" id="ARBA00022679"/>
    </source>
</evidence>
<dbReference type="PANTHER" id="PTHR46173">
    <property type="entry name" value="CCA TRNA NUCLEOTIDYLTRANSFERASE 1, MITOCHONDRIAL"/>
    <property type="match status" value="1"/>
</dbReference>
<evidence type="ECO:0000313" key="12">
    <source>
        <dbReference type="EMBL" id="JAC34361.1"/>
    </source>
</evidence>
<keyword evidence="8" id="KW-0460">Magnesium</keyword>
<dbReference type="GO" id="GO:1990180">
    <property type="term" value="P:mitochondrial tRNA 3'-end processing"/>
    <property type="evidence" value="ECO:0007669"/>
    <property type="project" value="TreeGrafter"/>
</dbReference>
<dbReference type="GO" id="GO:0046872">
    <property type="term" value="F:metal ion binding"/>
    <property type="evidence" value="ECO:0007669"/>
    <property type="project" value="UniProtKB-KW"/>
</dbReference>
<dbReference type="EMBL" id="GBBM01001057">
    <property type="protein sequence ID" value="JAC34361.1"/>
    <property type="molecule type" value="mRNA"/>
</dbReference>
<dbReference type="Pfam" id="PF12627">
    <property type="entry name" value="PolyA_pol_RNAbd"/>
    <property type="match status" value="1"/>
</dbReference>
<dbReference type="InterPro" id="IPR050264">
    <property type="entry name" value="Bact_CCA-adding_enz_type3_sf"/>
</dbReference>
<sequence length="456" mass="52443">MFQAWRRKIVSAVVRRCCYRRVDFRGSTASCGNRSSLRTMKLDSPQFRALFTPEVKELVDIFKRHGHELRIAGGAVRDLLMHKQPHDLDFATTATPIEMKEMFENEGVRMINSKGEKHGTITARINDKTNFEVTTLRVDVVTDGRHAEVEFTTDWQTDANRRDLTVNALFLGLDGTVYDYFHGVEDLEKRRVVFVGDPVQRIQEDYLRILRYFRFYGRIAVEPDSHEPEILTAIRENVGGLARISGERIWTELKKILVGNFNKELVCRIVDVGAAPFLGLPDSPDLDEFSKVCDASKQLSPQPTTLLAALLLNDSEVTKMHARLKLSAYERDLALFVVQHREHQKSFEDRLKPYQALLFTTKGKIGDVQEWICEVLKYRAEADLLDRFRCWDVPKFPVNGNMLLERGLRSGPRFATVLSKLKEIWFESDFTMTSEELLERLPDILAEVKTSKTKKA</sequence>
<evidence type="ECO:0000256" key="1">
    <source>
        <dbReference type="ARBA" id="ARBA00001946"/>
    </source>
</evidence>
<dbReference type="InterPro" id="IPR002646">
    <property type="entry name" value="PolA_pol_head_dom"/>
</dbReference>
<dbReference type="GO" id="GO:0000166">
    <property type="term" value="F:nucleotide binding"/>
    <property type="evidence" value="ECO:0007669"/>
    <property type="project" value="UniProtKB-KW"/>
</dbReference>
<dbReference type="AlphaFoldDB" id="A0A023GKF0"/>
<keyword evidence="3 9" id="KW-0808">Transferase</keyword>
<keyword evidence="4" id="KW-0819">tRNA processing</keyword>
<dbReference type="PANTHER" id="PTHR46173:SF1">
    <property type="entry name" value="CCA TRNA NUCLEOTIDYLTRANSFERASE 1, MITOCHONDRIAL"/>
    <property type="match status" value="1"/>
</dbReference>
<evidence type="ECO:0000259" key="11">
    <source>
        <dbReference type="Pfam" id="PF12627"/>
    </source>
</evidence>
<evidence type="ECO:0000256" key="4">
    <source>
        <dbReference type="ARBA" id="ARBA00022694"/>
    </source>
</evidence>
<dbReference type="SUPFAM" id="SSF81301">
    <property type="entry name" value="Nucleotidyltransferase"/>
    <property type="match status" value="1"/>
</dbReference>
<dbReference type="InterPro" id="IPR043519">
    <property type="entry name" value="NT_sf"/>
</dbReference>
<dbReference type="GO" id="GO:0001680">
    <property type="term" value="P:tRNA 3'-terminal CCA addition"/>
    <property type="evidence" value="ECO:0007669"/>
    <property type="project" value="TreeGrafter"/>
</dbReference>
<feature type="domain" description="tRNA nucleotidyltransferase/poly(A) polymerase RNA and SrmB- binding" evidence="11">
    <location>
        <begin position="227"/>
        <end position="273"/>
    </location>
</feature>
<dbReference type="GO" id="GO:0005739">
    <property type="term" value="C:mitochondrion"/>
    <property type="evidence" value="ECO:0007669"/>
    <property type="project" value="TreeGrafter"/>
</dbReference>
<dbReference type="Pfam" id="PF01743">
    <property type="entry name" value="PolyA_pol"/>
    <property type="match status" value="1"/>
</dbReference>